<keyword evidence="3" id="KW-1185">Reference proteome</keyword>
<dbReference type="RefSeq" id="WP_311934007.1">
    <property type="nucleotide sequence ID" value="NZ_JAVSCS010000005.1"/>
</dbReference>
<reference evidence="2 3" key="1">
    <citation type="submission" date="2024-07" db="EMBL/GenBank/DDBJ databases">
        <title>Description of Labrys sedimenti sp. nov., isolated from a diclofenac-degrading enrichment culture.</title>
        <authorList>
            <person name="Tancsics A."/>
            <person name="Csepanyi A."/>
        </authorList>
    </citation>
    <scope>NUCLEOTIDE SEQUENCE [LARGE SCALE GENOMIC DNA]</scope>
    <source>
        <strain evidence="2 3">LMG 23578</strain>
    </source>
</reference>
<proteinExistence type="predicted"/>
<evidence type="ECO:0000313" key="2">
    <source>
        <dbReference type="EMBL" id="MEW9305425.1"/>
    </source>
</evidence>
<dbReference type="Proteomes" id="UP001555786">
    <property type="component" value="Unassembled WGS sequence"/>
</dbReference>
<evidence type="ECO:0000256" key="1">
    <source>
        <dbReference type="SAM" id="MobiDB-lite"/>
    </source>
</evidence>
<sequence length="151" mass="16804">MSGPREAGSAVEAGRASTVTRARFCPRTAHLRRLIAQGRIVAAKQQAGAWLREAYASPQFLTLIAELLDPTKPDRNRRRPAPTQWLDIGEAFEALREDGFTQDQTILVLSDRFHRSVGLIEKALAFYREAQHTPGPAPVPRQPPLKISARK</sequence>
<protein>
    <submittedName>
        <fullName evidence="2">Uncharacterized protein</fullName>
    </submittedName>
</protein>
<name>A0ABV3PIK3_9HYPH</name>
<gene>
    <name evidence="2" type="ORF">ABXS05_07755</name>
</gene>
<comment type="caution">
    <text evidence="2">The sequence shown here is derived from an EMBL/GenBank/DDBJ whole genome shotgun (WGS) entry which is preliminary data.</text>
</comment>
<dbReference type="EMBL" id="JBFNQD010000002">
    <property type="protein sequence ID" value="MEW9305425.1"/>
    <property type="molecule type" value="Genomic_DNA"/>
</dbReference>
<organism evidence="2 3">
    <name type="scientific">Labrys neptuniae</name>
    <dbReference type="NCBI Taxonomy" id="376174"/>
    <lineage>
        <taxon>Bacteria</taxon>
        <taxon>Pseudomonadati</taxon>
        <taxon>Pseudomonadota</taxon>
        <taxon>Alphaproteobacteria</taxon>
        <taxon>Hyphomicrobiales</taxon>
        <taxon>Xanthobacteraceae</taxon>
        <taxon>Labrys</taxon>
    </lineage>
</organism>
<evidence type="ECO:0000313" key="3">
    <source>
        <dbReference type="Proteomes" id="UP001555786"/>
    </source>
</evidence>
<accession>A0ABV3PIK3</accession>
<feature type="region of interest" description="Disordered" evidence="1">
    <location>
        <begin position="132"/>
        <end position="151"/>
    </location>
</feature>